<dbReference type="AlphaFoldDB" id="A0A430FQS6"/>
<evidence type="ECO:0000313" key="2">
    <source>
        <dbReference type="Proteomes" id="UP000287609"/>
    </source>
</evidence>
<dbReference type="Proteomes" id="UP000287609">
    <property type="component" value="Unassembled WGS sequence"/>
</dbReference>
<dbReference type="EMBL" id="QXGM01000002">
    <property type="protein sequence ID" value="RSX55166.1"/>
    <property type="molecule type" value="Genomic_DNA"/>
</dbReference>
<proteinExistence type="predicted"/>
<accession>A0A430FQS6</accession>
<name>A0A430FQS6_9BIFI</name>
<gene>
    <name evidence="1" type="ORF">D2E26_1220</name>
</gene>
<keyword evidence="2" id="KW-1185">Reference proteome</keyword>
<evidence type="ECO:0000313" key="1">
    <source>
        <dbReference type="EMBL" id="RSX55166.1"/>
    </source>
</evidence>
<organism evidence="1 2">
    <name type="scientific">Bifidobacterium dolichotidis</name>
    <dbReference type="NCBI Taxonomy" id="2306976"/>
    <lineage>
        <taxon>Bacteria</taxon>
        <taxon>Bacillati</taxon>
        <taxon>Actinomycetota</taxon>
        <taxon>Actinomycetes</taxon>
        <taxon>Bifidobacteriales</taxon>
        <taxon>Bifidobacteriaceae</taxon>
        <taxon>Bifidobacterium</taxon>
    </lineage>
</organism>
<sequence length="44" mass="4686">MHGPARISTIPDSLETAHPAAQISHIATGLDTHSPVRIVRQICS</sequence>
<comment type="caution">
    <text evidence="1">The sequence shown here is derived from an EMBL/GenBank/DDBJ whole genome shotgun (WGS) entry which is preliminary data.</text>
</comment>
<protein>
    <submittedName>
        <fullName evidence="1">Uncharacterized protein</fullName>
    </submittedName>
</protein>
<reference evidence="1 2" key="1">
    <citation type="submission" date="2018-09" db="EMBL/GenBank/DDBJ databases">
        <title>Characterization of the phylogenetic diversity of five novel species belonging to the genus Bifidobacterium.</title>
        <authorList>
            <person name="Lugli G.A."/>
            <person name="Duranti S."/>
            <person name="Milani C."/>
        </authorList>
    </citation>
    <scope>NUCLEOTIDE SEQUENCE [LARGE SCALE GENOMIC DNA]</scope>
    <source>
        <strain evidence="1 2">2036B</strain>
    </source>
</reference>